<feature type="transmembrane region" description="Helical" evidence="5">
    <location>
        <begin position="62"/>
        <end position="82"/>
    </location>
</feature>
<dbReference type="OrthoDB" id="9806593at2"/>
<dbReference type="GO" id="GO:0005385">
    <property type="term" value="F:zinc ion transmembrane transporter activity"/>
    <property type="evidence" value="ECO:0007669"/>
    <property type="project" value="TreeGrafter"/>
</dbReference>
<feature type="transmembrane region" description="Helical" evidence="5">
    <location>
        <begin position="35"/>
        <end position="56"/>
    </location>
</feature>
<feature type="transmembrane region" description="Helical" evidence="5">
    <location>
        <begin position="6"/>
        <end position="28"/>
    </location>
</feature>
<evidence type="ECO:0000256" key="2">
    <source>
        <dbReference type="ARBA" id="ARBA00022692"/>
    </source>
</evidence>
<keyword evidence="4 5" id="KW-0472">Membrane</keyword>
<evidence type="ECO:0000256" key="1">
    <source>
        <dbReference type="ARBA" id="ARBA00004141"/>
    </source>
</evidence>
<feature type="transmembrane region" description="Helical" evidence="5">
    <location>
        <begin position="191"/>
        <end position="211"/>
    </location>
</feature>
<dbReference type="InterPro" id="IPR003689">
    <property type="entry name" value="ZIP"/>
</dbReference>
<reference evidence="6 7" key="1">
    <citation type="submission" date="2007-05" db="EMBL/GenBank/DDBJ databases">
        <title>Complete sequence of Geobacter uraniireducens Rf4.</title>
        <authorList>
            <consortium name="US DOE Joint Genome Institute"/>
            <person name="Copeland A."/>
            <person name="Lucas S."/>
            <person name="Lapidus A."/>
            <person name="Barry K."/>
            <person name="Detter J.C."/>
            <person name="Glavina del Rio T."/>
            <person name="Hammon N."/>
            <person name="Israni S."/>
            <person name="Dalin E."/>
            <person name="Tice H."/>
            <person name="Pitluck S."/>
            <person name="Chertkov O."/>
            <person name="Brettin T."/>
            <person name="Bruce D."/>
            <person name="Han C."/>
            <person name="Schmutz J."/>
            <person name="Larimer F."/>
            <person name="Land M."/>
            <person name="Hauser L."/>
            <person name="Kyrpides N."/>
            <person name="Mikhailova N."/>
            <person name="Shelobolina E."/>
            <person name="Aklujkar M."/>
            <person name="Lovley D."/>
            <person name="Richardson P."/>
        </authorList>
    </citation>
    <scope>NUCLEOTIDE SEQUENCE [LARGE SCALE GENOMIC DNA]</scope>
    <source>
        <strain evidence="6 7">Rf4</strain>
    </source>
</reference>
<comment type="subcellular location">
    <subcellularLocation>
        <location evidence="1">Membrane</location>
        <topology evidence="1">Multi-pass membrane protein</topology>
    </subcellularLocation>
</comment>
<feature type="transmembrane region" description="Helical" evidence="5">
    <location>
        <begin position="223"/>
        <end position="242"/>
    </location>
</feature>
<sequence>MNSLIWIILGGLLMSTIALVGSLTTVLRPATLDRLLLPLVSLAAGTLLGGAVLHMIPAGFAALGAINAGAWLLGGFATFLGLEQFLHWHHCRRASAECRSPMTYLILLGDALHNFLGGLGIASTFLVDPRAGVMAWLAAAAHEVPQELGDFGILVHGGWDRRRALTWNFLSGLTFLLGALMAFALSIRFEVAGLILFGAGNFIYIGASDLVPEIKAQPDIGRAVLHFSCFAAGILCMLYLAYKFHH</sequence>
<feature type="transmembrane region" description="Helical" evidence="5">
    <location>
        <begin position="103"/>
        <end position="127"/>
    </location>
</feature>
<accession>A5G748</accession>
<keyword evidence="7" id="KW-1185">Reference proteome</keyword>
<dbReference type="STRING" id="351605.Gura_3460"/>
<dbReference type="RefSeq" id="WP_011940277.1">
    <property type="nucleotide sequence ID" value="NC_009483.1"/>
</dbReference>
<evidence type="ECO:0000313" key="6">
    <source>
        <dbReference type="EMBL" id="ABQ27616.1"/>
    </source>
</evidence>
<gene>
    <name evidence="6" type="ordered locus">Gura_3460</name>
</gene>
<evidence type="ECO:0000256" key="5">
    <source>
        <dbReference type="SAM" id="Phobius"/>
    </source>
</evidence>
<keyword evidence="2 5" id="KW-0812">Transmembrane</keyword>
<dbReference type="AlphaFoldDB" id="A5G748"/>
<dbReference type="Pfam" id="PF02535">
    <property type="entry name" value="Zip"/>
    <property type="match status" value="1"/>
</dbReference>
<dbReference type="KEGG" id="gur:Gura_3460"/>
<organism evidence="6 7">
    <name type="scientific">Geotalea uraniireducens (strain Rf4)</name>
    <name type="common">Geobacter uraniireducens</name>
    <dbReference type="NCBI Taxonomy" id="351605"/>
    <lineage>
        <taxon>Bacteria</taxon>
        <taxon>Pseudomonadati</taxon>
        <taxon>Thermodesulfobacteriota</taxon>
        <taxon>Desulfuromonadia</taxon>
        <taxon>Geobacterales</taxon>
        <taxon>Geobacteraceae</taxon>
        <taxon>Geotalea</taxon>
    </lineage>
</organism>
<feature type="transmembrane region" description="Helical" evidence="5">
    <location>
        <begin position="164"/>
        <end position="184"/>
    </location>
</feature>
<dbReference type="PANTHER" id="PTHR16950">
    <property type="entry name" value="ZINC TRANSPORTER SLC39A7 HISTIDINE-RICH MEMBRANE PROTEIN KE4"/>
    <property type="match status" value="1"/>
</dbReference>
<evidence type="ECO:0000256" key="4">
    <source>
        <dbReference type="ARBA" id="ARBA00023136"/>
    </source>
</evidence>
<keyword evidence="3 5" id="KW-1133">Transmembrane helix</keyword>
<dbReference type="GO" id="GO:0016020">
    <property type="term" value="C:membrane"/>
    <property type="evidence" value="ECO:0007669"/>
    <property type="project" value="UniProtKB-SubCell"/>
</dbReference>
<dbReference type="HOGENOM" id="CLU_015114_0_5_7"/>
<name>A5G748_GEOUR</name>
<protein>
    <submittedName>
        <fullName evidence="6">Zinc/iron permease</fullName>
    </submittedName>
</protein>
<evidence type="ECO:0000313" key="7">
    <source>
        <dbReference type="Proteomes" id="UP000006695"/>
    </source>
</evidence>
<evidence type="ECO:0000256" key="3">
    <source>
        <dbReference type="ARBA" id="ARBA00022989"/>
    </source>
</evidence>
<proteinExistence type="predicted"/>
<dbReference type="EMBL" id="CP000698">
    <property type="protein sequence ID" value="ABQ27616.1"/>
    <property type="molecule type" value="Genomic_DNA"/>
</dbReference>
<dbReference type="GO" id="GO:0006882">
    <property type="term" value="P:intracellular zinc ion homeostasis"/>
    <property type="evidence" value="ECO:0007669"/>
    <property type="project" value="TreeGrafter"/>
</dbReference>
<dbReference type="Proteomes" id="UP000006695">
    <property type="component" value="Chromosome"/>
</dbReference>
<dbReference type="PANTHER" id="PTHR16950:SF16">
    <property type="entry name" value="ZINC TRANSPORTER ZIP13"/>
    <property type="match status" value="1"/>
</dbReference>